<evidence type="ECO:0000259" key="4">
    <source>
        <dbReference type="Pfam" id="PF18974"/>
    </source>
</evidence>
<geneLocation type="plasmid" evidence="6">
    <name>psth1</name>
</geneLocation>
<keyword evidence="5" id="KW-0614">Plasmid</keyword>
<evidence type="ECO:0000256" key="1">
    <source>
        <dbReference type="SAM" id="MobiDB-lite"/>
    </source>
</evidence>
<feature type="region of interest" description="Disordered" evidence="1">
    <location>
        <begin position="1076"/>
        <end position="1096"/>
    </location>
</feature>
<sequence length="1096" mass="121219">MTKAPKKAFHETVAETLISLLEKGTAPWQKPWIPGSPPSQPYNPSSNNRYKGINVLNLMAQGYQDPRWLTYNQAKALNAQVIKGERGTQVQYWKFAENQQKTDDKGNPVFDSQGKPVMELVPLERPKVFFAVVFNAQQIDGMPPLTYEAAKPEQLWEAQERVEKMLLASGASITHDQCNRAFYRLSTDRIHLPEKHQFPDMAGYYATALHELGHWTGHPSRLARDLGHPFGSTGYAKEELRAEIASMILGEETGIGHDPEQHAAYVGSWIKALKEDPLEIFRAAADAEKIRGFVLALEQQQTIQQTPPQSADIPAILATPWLLADDVEAYGEHAGHWIVVTLDHEKELPGGPWEHLDDAKQAADFINLKAAAYLEKADKELALQDVYSTRQQVLSSVISMLPENMLLALTDIAEERKQLINGSGNSSEAYERKAIELFGSAIPLDFNGHVIVKSRAEGEVPEFFGIYVQQANGKEQWIANRDTPKEASELSSWLKLVDAFSEPNTAEQTAKLASVNVTLVFQDPHSTVDDKSAAQELRKTAEMEALLSSDDMKQRIAKQLTGIPDQGSPSKEIEQARHYINVPYKEKAEAKKLGARWDREQQSWFVPPGVNVAPFTKWPEIEQAPVQTKQPQKRYLAVPYEERKEAKAAGAKWDKTATSWYIDGEKFTDKVLKWLPENRPTEQAPAMTHREELALAMQDMGFDVTGEHPIMDGQKHRCRLLSDKASVSDKSGSGMYVAFMDGIPAAYIANNRTGESRNWSSKGYSMTDEEKAALNAQAAAKRQAREAAQAAERQSVAAGISNLLNVCNSPTGNEKYLQIKQAKVGNLLVVPEPSAFPNDAKILIGTNWKASQALRANNPNHVVFTTGDLIVPAHDTSGKIWTVQTIQPNGVKMFPKGSQKTGSFHIVGGDMDALAKAPVILLSEGYATADTLSEAAELPVVSSFDAGNLIVVAKALREMHPSKPMLICGDDDAHQLMTEGKNVGRENATVAAEAVNGATLFPLFAPREQHYPVDLPPVTPTAWRDKHLTQAQSDAIEKMKGFTDFNDLKVKSALGIDGVKRQVKLAINELLNRLPQQHTSTQEQNAKKSKSHSLTM</sequence>
<evidence type="ECO:0000313" key="5">
    <source>
        <dbReference type="EMBL" id="AZQ13287.1"/>
    </source>
</evidence>
<proteinExistence type="predicted"/>
<evidence type="ECO:0000313" key="6">
    <source>
        <dbReference type="Proteomes" id="UP000278437"/>
    </source>
</evidence>
<name>A0ABN5U4Q9_9GAMM</name>
<dbReference type="GO" id="GO:0016779">
    <property type="term" value="F:nucleotidyltransferase activity"/>
    <property type="evidence" value="ECO:0007669"/>
    <property type="project" value="UniProtKB-KW"/>
</dbReference>
<dbReference type="InterPro" id="IPR043764">
    <property type="entry name" value="DUF5710"/>
</dbReference>
<dbReference type="Pfam" id="PF08401">
    <property type="entry name" value="ArdcN"/>
    <property type="match status" value="1"/>
</dbReference>
<dbReference type="Pfam" id="PF18974">
    <property type="entry name" value="DUF5710"/>
    <property type="match status" value="2"/>
</dbReference>
<protein>
    <submittedName>
        <fullName evidence="5">DNA primase TraC</fullName>
        <ecNumber evidence="5">2.7.7.-</ecNumber>
    </submittedName>
</protein>
<dbReference type="InterPro" id="IPR013610">
    <property type="entry name" value="ArdC_N"/>
</dbReference>
<dbReference type="InterPro" id="IPR041459">
    <property type="entry name" value="MPTase-PolyVal"/>
</dbReference>
<dbReference type="EC" id="2.7.7.-" evidence="5"/>
<accession>A0ABN5U4Q9</accession>
<evidence type="ECO:0000259" key="2">
    <source>
        <dbReference type="Pfam" id="PF08401"/>
    </source>
</evidence>
<evidence type="ECO:0000259" key="3">
    <source>
        <dbReference type="Pfam" id="PF18818"/>
    </source>
</evidence>
<keyword evidence="5" id="KW-0808">Transferase</keyword>
<feature type="domain" description="Polyvalent protein metallopeptidase" evidence="3">
    <location>
        <begin position="160"/>
        <end position="285"/>
    </location>
</feature>
<dbReference type="EMBL" id="CP020374">
    <property type="protein sequence ID" value="AZQ13287.1"/>
    <property type="molecule type" value="Genomic_DNA"/>
</dbReference>
<feature type="domain" description="DUF5710" evidence="4">
    <location>
        <begin position="633"/>
        <end position="676"/>
    </location>
</feature>
<dbReference type="Pfam" id="PF18818">
    <property type="entry name" value="MPTase-PolyVal"/>
    <property type="match status" value="1"/>
</dbReference>
<feature type="compositionally biased region" description="Basic residues" evidence="1">
    <location>
        <begin position="1087"/>
        <end position="1096"/>
    </location>
</feature>
<keyword evidence="5" id="KW-0548">Nucleotidyltransferase</keyword>
<gene>
    <name evidence="5" type="primary">traC</name>
    <name evidence="5" type="ORF">STH12_04261</name>
</gene>
<feature type="domain" description="N-terminal" evidence="2">
    <location>
        <begin position="9"/>
        <end position="122"/>
    </location>
</feature>
<dbReference type="RefSeq" id="WP_237158932.1">
    <property type="nucleotide sequence ID" value="NZ_CP020374.1"/>
</dbReference>
<reference evidence="5 6" key="1">
    <citation type="submission" date="2017-03" db="EMBL/GenBank/DDBJ databases">
        <title>Full genome sequence of a non-lethal Shewanella isolate that potentiates virulence of Vibio parahaemolyticus causing acute hepatopancreatic necrosis disease (AHPND) in shrimp.</title>
        <authorList>
            <person name="Prachumwat A."/>
            <person name="Sritunyalucksana K."/>
        </authorList>
    </citation>
    <scope>NUCLEOTIDE SEQUENCE [LARGE SCALE GENOMIC DNA]</scope>
    <source>
        <strain evidence="5 6">TH2012</strain>
        <plasmid evidence="6">psth1</plasmid>
    </source>
</reference>
<organism evidence="5 6">
    <name type="scientific">Shewanella khirikhana</name>
    <dbReference type="NCBI Taxonomy" id="1965282"/>
    <lineage>
        <taxon>Bacteria</taxon>
        <taxon>Pseudomonadati</taxon>
        <taxon>Pseudomonadota</taxon>
        <taxon>Gammaproteobacteria</taxon>
        <taxon>Alteromonadales</taxon>
        <taxon>Shewanellaceae</taxon>
        <taxon>Shewanella</taxon>
    </lineage>
</organism>
<dbReference type="Proteomes" id="UP000278437">
    <property type="component" value="Plasmid pSTH1"/>
</dbReference>
<keyword evidence="6" id="KW-1185">Reference proteome</keyword>
<feature type="domain" description="DUF5710" evidence="4">
    <location>
        <begin position="577"/>
        <end position="618"/>
    </location>
</feature>